<keyword evidence="4" id="KW-1185">Reference proteome</keyword>
<dbReference type="PANTHER" id="PTHR12993">
    <property type="entry name" value="N-ACETYLGLUCOSAMINYL-PHOSPHATIDYLINOSITOL DE-N-ACETYLASE-RELATED"/>
    <property type="match status" value="1"/>
</dbReference>
<evidence type="ECO:0000256" key="1">
    <source>
        <dbReference type="ARBA" id="ARBA00022833"/>
    </source>
</evidence>
<evidence type="ECO:0000313" key="3">
    <source>
        <dbReference type="EMBL" id="MFA3842868.1"/>
    </source>
</evidence>
<dbReference type="InterPro" id="IPR000772">
    <property type="entry name" value="Ricin_B_lectin"/>
</dbReference>
<dbReference type="InterPro" id="IPR003737">
    <property type="entry name" value="GlcNAc_PI_deacetylase-related"/>
</dbReference>
<protein>
    <submittedName>
        <fullName evidence="3">Ricin-type beta-trefoil lectin domain protein</fullName>
    </submittedName>
</protein>
<dbReference type="SMART" id="SM00458">
    <property type="entry name" value="RICIN"/>
    <property type="match status" value="1"/>
</dbReference>
<evidence type="ECO:0000313" key="4">
    <source>
        <dbReference type="Proteomes" id="UP001571476"/>
    </source>
</evidence>
<comment type="caution">
    <text evidence="3">The sequence shown here is derived from an EMBL/GenBank/DDBJ whole genome shotgun (WGS) entry which is preliminary data.</text>
</comment>
<dbReference type="PANTHER" id="PTHR12993:SF26">
    <property type="entry name" value="1D-MYO-INOSITOL 2-ACETAMIDO-2-DEOXY-ALPHA-D-GLUCOPYRANOSIDE DEACETYLASE"/>
    <property type="match status" value="1"/>
</dbReference>
<proteinExistence type="predicted"/>
<sequence length="424" mass="46937">METRTHAIGVRDRDDLASTFPAGKCRREMIGVAHEDDDLLFINPQIQLLVTQKCPISVVYLTTGDAGHSFVRNLYAKSREAGVVASYARMANVGEGAWKTAIEANGHAVTSYTLRGRPNIRLTFFRLPDGFPTGVGSATYLHESLLKLFRGEISSIATVDSGQRYTEASLIETISILAQRWKVQRIRTLDFDNSRFGHAYTSGADHSDHGITGRYFQQAGFSLNLRGNIIAYRGYPIAALPRNLTPEQSASKKKTFEAYLEDVHCIPLDCRATHAMNGKYLNYIDRQYPRTQKSARPGEIVSLIGDAAKTGSTELCLNADTHPAKNGTDLVRTAHCAGTPGQSWKWQAAGALYSQADNQCLTAAPSLHVEPCHVKNPAQKWRRDRDGHLASNGLCLTQDDDARRKPRLHLGVCTPTKPENTWLW</sequence>
<dbReference type="SUPFAM" id="SSF102588">
    <property type="entry name" value="LmbE-like"/>
    <property type="match status" value="1"/>
</dbReference>
<dbReference type="PROSITE" id="PS50231">
    <property type="entry name" value="RICIN_B_LECTIN"/>
    <property type="match status" value="1"/>
</dbReference>
<accession>A0ABV4SX78</accession>
<dbReference type="InterPro" id="IPR024078">
    <property type="entry name" value="LmbE-like_dom_sf"/>
</dbReference>
<dbReference type="Pfam" id="PF00652">
    <property type="entry name" value="Ricin_B_lectin"/>
    <property type="match status" value="1"/>
</dbReference>
<dbReference type="InterPro" id="IPR035992">
    <property type="entry name" value="Ricin_B-like_lectins"/>
</dbReference>
<organism evidence="3 4">
    <name type="scientific">Streptomyces aureus</name>
    <dbReference type="NCBI Taxonomy" id="193461"/>
    <lineage>
        <taxon>Bacteria</taxon>
        <taxon>Bacillati</taxon>
        <taxon>Actinomycetota</taxon>
        <taxon>Actinomycetes</taxon>
        <taxon>Kitasatosporales</taxon>
        <taxon>Streptomycetaceae</taxon>
        <taxon>Streptomyces</taxon>
    </lineage>
</organism>
<dbReference type="Proteomes" id="UP001571476">
    <property type="component" value="Unassembled WGS sequence"/>
</dbReference>
<gene>
    <name evidence="3" type="ORF">ACEG43_43140</name>
</gene>
<feature type="domain" description="Ricin B lectin" evidence="2">
    <location>
        <begin position="305"/>
        <end position="419"/>
    </location>
</feature>
<name>A0ABV4SX78_9ACTN</name>
<dbReference type="Pfam" id="PF02585">
    <property type="entry name" value="PIG-L"/>
    <property type="match status" value="1"/>
</dbReference>
<reference evidence="3 4" key="1">
    <citation type="submission" date="2024-08" db="EMBL/GenBank/DDBJ databases">
        <title>Genome sequence of Streptomyces aureus CACIA-1.46HGO.</title>
        <authorList>
            <person name="Evangelista-Martinez Z."/>
        </authorList>
    </citation>
    <scope>NUCLEOTIDE SEQUENCE [LARGE SCALE GENOMIC DNA]</scope>
    <source>
        <strain evidence="3 4">CACIA-1.46HGO</strain>
    </source>
</reference>
<keyword evidence="1" id="KW-0862">Zinc</keyword>
<dbReference type="SUPFAM" id="SSF50370">
    <property type="entry name" value="Ricin B-like lectins"/>
    <property type="match status" value="1"/>
</dbReference>
<dbReference type="Gene3D" id="3.40.50.10320">
    <property type="entry name" value="LmbE-like"/>
    <property type="match status" value="1"/>
</dbReference>
<dbReference type="EMBL" id="JBGOSP010000046">
    <property type="protein sequence ID" value="MFA3842868.1"/>
    <property type="molecule type" value="Genomic_DNA"/>
</dbReference>
<evidence type="ECO:0000259" key="2">
    <source>
        <dbReference type="SMART" id="SM00458"/>
    </source>
</evidence>
<dbReference type="RefSeq" id="WP_372566767.1">
    <property type="nucleotide sequence ID" value="NZ_JBGOSP010000046.1"/>
</dbReference>
<dbReference type="Gene3D" id="2.80.10.50">
    <property type="match status" value="2"/>
</dbReference>